<accession>A0A930YII9</accession>
<protein>
    <submittedName>
        <fullName evidence="1">AlkZ family DNA glycosylase</fullName>
    </submittedName>
</protein>
<dbReference type="RefSeq" id="WP_194707233.1">
    <property type="nucleotide sequence ID" value="NZ_JADKPN010000007.1"/>
</dbReference>
<dbReference type="EMBL" id="JADKPN010000007">
    <property type="protein sequence ID" value="MBF4764054.1"/>
    <property type="molecule type" value="Genomic_DNA"/>
</dbReference>
<dbReference type="Pfam" id="PF06224">
    <property type="entry name" value="AlkZ-like"/>
    <property type="match status" value="1"/>
</dbReference>
<organism evidence="1 2">
    <name type="scientific">Nocardioides islandensis</name>
    <dbReference type="NCBI Taxonomy" id="433663"/>
    <lineage>
        <taxon>Bacteria</taxon>
        <taxon>Bacillati</taxon>
        <taxon>Actinomycetota</taxon>
        <taxon>Actinomycetes</taxon>
        <taxon>Propionibacteriales</taxon>
        <taxon>Nocardioidaceae</taxon>
        <taxon>Nocardioides</taxon>
    </lineage>
</organism>
<dbReference type="AlphaFoldDB" id="A0A930YII9"/>
<reference evidence="1" key="1">
    <citation type="submission" date="2020-11" db="EMBL/GenBank/DDBJ databases">
        <title>Nocardioides sp. nov., isolated from Soil of Cynanchum wilfordii Hemsley rhizosphere.</title>
        <authorList>
            <person name="Lee J.-S."/>
            <person name="Suh M.K."/>
            <person name="Kim J.-S."/>
        </authorList>
    </citation>
    <scope>NUCLEOTIDE SEQUENCE</scope>
    <source>
        <strain evidence="1">KCTC 19275</strain>
    </source>
</reference>
<name>A0A930YII9_9ACTN</name>
<dbReference type="Proteomes" id="UP000640489">
    <property type="component" value="Unassembled WGS sequence"/>
</dbReference>
<dbReference type="PANTHER" id="PTHR38479:SF2">
    <property type="entry name" value="WINGED HELIX DNA-BINDING DOMAIN-CONTAINING PROTEIN"/>
    <property type="match status" value="1"/>
</dbReference>
<dbReference type="InterPro" id="IPR009351">
    <property type="entry name" value="AlkZ-like"/>
</dbReference>
<keyword evidence="2" id="KW-1185">Reference proteome</keyword>
<proteinExistence type="predicted"/>
<evidence type="ECO:0000313" key="2">
    <source>
        <dbReference type="Proteomes" id="UP000640489"/>
    </source>
</evidence>
<dbReference type="PANTHER" id="PTHR38479">
    <property type="entry name" value="LMO0824 PROTEIN"/>
    <property type="match status" value="1"/>
</dbReference>
<evidence type="ECO:0000313" key="1">
    <source>
        <dbReference type="EMBL" id="MBF4764054.1"/>
    </source>
</evidence>
<comment type="caution">
    <text evidence="1">The sequence shown here is derived from an EMBL/GenBank/DDBJ whole genome shotgun (WGS) entry which is preliminary data.</text>
</comment>
<gene>
    <name evidence="1" type="ORF">ISU07_13040</name>
</gene>
<sequence length="378" mass="40753">MRTVTWEQANARRLAHHGLAAPFASDTTVAEVAAAVSGVHAQILSAAEVSAAVRVEGATRADVRRALWEEQSLVKTFGPRGTVHLLPTADLGRWMAALGAVPHQSPFPDGVRMSAEETTTVIDAIRTALTDAALTVDELTEAVGDLAGAWAAEPVMPAFQTLWPRWRQATDRAAYAGALCYGPDRDRKVTYTRPPDTEQVDADQAVDWAISSYLRGYGPATPASFAPWFGCTPAWATERMSGHADLERVELDGEPAYDLRGARYDGEQPGGVRLLPYFDAFVVGSRPRHRLFPGRAAERALVPSGQAGNYPVLLVDGEVAGVWHQKRSGRRIAVTVEPLRRLLKARVAALEEQVARLGEVLEGDATLTIGEVTVGPHA</sequence>